<dbReference type="InterPro" id="IPR036390">
    <property type="entry name" value="WH_DNA-bd_sf"/>
</dbReference>
<feature type="compositionally biased region" description="Polar residues" evidence="4">
    <location>
        <begin position="19"/>
        <end position="32"/>
    </location>
</feature>
<keyword evidence="2" id="KW-0238">DNA-binding</keyword>
<dbReference type="CDD" id="cd07377">
    <property type="entry name" value="WHTH_GntR"/>
    <property type="match status" value="1"/>
</dbReference>
<dbReference type="Pfam" id="PF00392">
    <property type="entry name" value="GntR"/>
    <property type="match status" value="1"/>
</dbReference>
<keyword evidence="1" id="KW-0805">Transcription regulation</keyword>
<proteinExistence type="predicted"/>
<evidence type="ECO:0000259" key="5">
    <source>
        <dbReference type="PROSITE" id="PS50949"/>
    </source>
</evidence>
<dbReference type="Gene3D" id="1.10.10.10">
    <property type="entry name" value="Winged helix-like DNA-binding domain superfamily/Winged helix DNA-binding domain"/>
    <property type="match status" value="1"/>
</dbReference>
<dbReference type="GO" id="GO:0003700">
    <property type="term" value="F:DNA-binding transcription factor activity"/>
    <property type="evidence" value="ECO:0007669"/>
    <property type="project" value="InterPro"/>
</dbReference>
<evidence type="ECO:0000313" key="7">
    <source>
        <dbReference type="Proteomes" id="UP000316541"/>
    </source>
</evidence>
<dbReference type="Proteomes" id="UP000316541">
    <property type="component" value="Unassembled WGS sequence"/>
</dbReference>
<dbReference type="InterPro" id="IPR011711">
    <property type="entry name" value="GntR_C"/>
</dbReference>
<feature type="domain" description="HTH gntR-type" evidence="5">
    <location>
        <begin position="43"/>
        <end position="111"/>
    </location>
</feature>
<dbReference type="PANTHER" id="PTHR43537">
    <property type="entry name" value="TRANSCRIPTIONAL REGULATOR, GNTR FAMILY"/>
    <property type="match status" value="1"/>
</dbReference>
<keyword evidence="3" id="KW-0804">Transcription</keyword>
<organism evidence="6 7">
    <name type="scientific">Microbispora hainanensis</name>
    <dbReference type="NCBI Taxonomy" id="568844"/>
    <lineage>
        <taxon>Bacteria</taxon>
        <taxon>Bacillati</taxon>
        <taxon>Actinomycetota</taxon>
        <taxon>Actinomycetes</taxon>
        <taxon>Streptosporangiales</taxon>
        <taxon>Streptosporangiaceae</taxon>
        <taxon>Microbispora</taxon>
    </lineage>
</organism>
<dbReference type="SMART" id="SM00895">
    <property type="entry name" value="FCD"/>
    <property type="match status" value="1"/>
</dbReference>
<evidence type="ECO:0000256" key="3">
    <source>
        <dbReference type="ARBA" id="ARBA00023163"/>
    </source>
</evidence>
<evidence type="ECO:0000256" key="4">
    <source>
        <dbReference type="SAM" id="MobiDB-lite"/>
    </source>
</evidence>
<dbReference type="PROSITE" id="PS50949">
    <property type="entry name" value="HTH_GNTR"/>
    <property type="match status" value="1"/>
</dbReference>
<evidence type="ECO:0000256" key="1">
    <source>
        <dbReference type="ARBA" id="ARBA00023015"/>
    </source>
</evidence>
<evidence type="ECO:0000256" key="2">
    <source>
        <dbReference type="ARBA" id="ARBA00023125"/>
    </source>
</evidence>
<feature type="region of interest" description="Disordered" evidence="4">
    <location>
        <begin position="9"/>
        <end position="42"/>
    </location>
</feature>
<protein>
    <submittedName>
        <fullName evidence="6">FadR family transcriptional regulator</fullName>
    </submittedName>
</protein>
<dbReference type="InterPro" id="IPR036388">
    <property type="entry name" value="WH-like_DNA-bd_sf"/>
</dbReference>
<dbReference type="SMART" id="SM00345">
    <property type="entry name" value="HTH_GNTR"/>
    <property type="match status" value="1"/>
</dbReference>
<dbReference type="AlphaFoldDB" id="A0A544YCG1"/>
<dbReference type="PANTHER" id="PTHR43537:SF44">
    <property type="entry name" value="GNTR FAMILY REGULATORY PROTEIN"/>
    <property type="match status" value="1"/>
</dbReference>
<dbReference type="InterPro" id="IPR000524">
    <property type="entry name" value="Tscrpt_reg_HTH_GntR"/>
</dbReference>
<comment type="caution">
    <text evidence="6">The sequence shown here is derived from an EMBL/GenBank/DDBJ whole genome shotgun (WGS) entry which is preliminary data.</text>
</comment>
<sequence>MCRHVYWAGDNPPGGPVTAASSQSGPTGSPSRSLEPPSYRRPRRLGDTVVTYLVDRIVSGAYPVDTVLPTEPELCQEFGVSRTVVRESIKLLEAKGLVKATPGRGTRVLEPIGWNLLDPLVLEAQIRHDATLSILDDLINVRAALECDMAAQCARVITPAQAEELKKQANVLAESLHDPDRYGREDVAFHEMIMLVSGNRLGHAIIHGIHAKARLSSRYNGDPNREELLQSLAEHRQIESMILQRDAQGAAAAMRVHILGSWARRRPGVRGAMGQEDGS</sequence>
<dbReference type="SUPFAM" id="SSF46785">
    <property type="entry name" value="Winged helix' DNA-binding domain"/>
    <property type="match status" value="1"/>
</dbReference>
<dbReference type="SUPFAM" id="SSF48008">
    <property type="entry name" value="GntR ligand-binding domain-like"/>
    <property type="match status" value="1"/>
</dbReference>
<evidence type="ECO:0000313" key="6">
    <source>
        <dbReference type="EMBL" id="TQS14463.1"/>
    </source>
</evidence>
<dbReference type="InterPro" id="IPR008920">
    <property type="entry name" value="TF_FadR/GntR_C"/>
</dbReference>
<dbReference type="EMBL" id="VIRM01000060">
    <property type="protein sequence ID" value="TQS14463.1"/>
    <property type="molecule type" value="Genomic_DNA"/>
</dbReference>
<dbReference type="Gene3D" id="1.20.120.530">
    <property type="entry name" value="GntR ligand-binding domain-like"/>
    <property type="match status" value="1"/>
</dbReference>
<reference evidence="6 7" key="1">
    <citation type="submission" date="2019-07" db="EMBL/GenBank/DDBJ databases">
        <title>Microbispora hainanensis DSM 45428.</title>
        <authorList>
            <person name="Thawai C."/>
        </authorList>
    </citation>
    <scope>NUCLEOTIDE SEQUENCE [LARGE SCALE GENOMIC DNA]</scope>
    <source>
        <strain evidence="6 7">DSM 45428</strain>
    </source>
</reference>
<gene>
    <name evidence="6" type="ORF">FLX08_34090</name>
</gene>
<dbReference type="GO" id="GO:0003677">
    <property type="term" value="F:DNA binding"/>
    <property type="evidence" value="ECO:0007669"/>
    <property type="project" value="UniProtKB-KW"/>
</dbReference>
<dbReference type="Pfam" id="PF07729">
    <property type="entry name" value="FCD"/>
    <property type="match status" value="1"/>
</dbReference>
<name>A0A544YCG1_9ACTN</name>
<dbReference type="PRINTS" id="PR00035">
    <property type="entry name" value="HTHGNTR"/>
</dbReference>
<accession>A0A544YCG1</accession>